<protein>
    <submittedName>
        <fullName evidence="2">Xylose isomerase</fullName>
    </submittedName>
</protein>
<sequence>MQISVFYNHIVEAAKQTGLSVDEVLVQVRGFGIEAVELDLDEARPDPEVLMQSLEAADMGVASMYAFFDFGNDPSVEPGLEFIDLAAYLEADKVLVIPGFIEKSASAGERNDALYRMAAALQEMCDYAAEHEITVTLEDFDDARAPFSGSEELLWFLEQVPALGCTFDTGNFIYRGEDELEAYSKLAPTIVHVHCKDRSLDEGNGGTPKITIDGKALFPSSVGAGIIRLEELISRLKADGYEDTFAIEHFDAVDQLSYMKQSAQWLRSRLAI</sequence>
<dbReference type="Proteomes" id="UP000249890">
    <property type="component" value="Chromosome"/>
</dbReference>
<feature type="domain" description="Xylose isomerase-like TIM barrel" evidence="1">
    <location>
        <begin position="28"/>
        <end position="268"/>
    </location>
</feature>
<dbReference type="SUPFAM" id="SSF51658">
    <property type="entry name" value="Xylose isomerase-like"/>
    <property type="match status" value="1"/>
</dbReference>
<keyword evidence="3" id="KW-1185">Reference proteome</keyword>
<evidence type="ECO:0000313" key="2">
    <source>
        <dbReference type="EMBL" id="ASA19719.1"/>
    </source>
</evidence>
<dbReference type="PANTHER" id="PTHR12110:SF21">
    <property type="entry name" value="XYLOSE ISOMERASE-LIKE TIM BARREL DOMAIN-CONTAINING PROTEIN"/>
    <property type="match status" value="1"/>
</dbReference>
<dbReference type="Gene3D" id="3.20.20.150">
    <property type="entry name" value="Divalent-metal-dependent TIM barrel enzymes"/>
    <property type="match status" value="1"/>
</dbReference>
<name>A0A2Z2KCN2_9BACL</name>
<dbReference type="GO" id="GO:0016853">
    <property type="term" value="F:isomerase activity"/>
    <property type="evidence" value="ECO:0007669"/>
    <property type="project" value="UniProtKB-KW"/>
</dbReference>
<dbReference type="InterPro" id="IPR013022">
    <property type="entry name" value="Xyl_isomerase-like_TIM-brl"/>
</dbReference>
<dbReference type="PANTHER" id="PTHR12110">
    <property type="entry name" value="HYDROXYPYRUVATE ISOMERASE"/>
    <property type="match status" value="1"/>
</dbReference>
<evidence type="ECO:0000259" key="1">
    <source>
        <dbReference type="Pfam" id="PF01261"/>
    </source>
</evidence>
<dbReference type="RefSeq" id="WP_087913744.1">
    <property type="nucleotide sequence ID" value="NZ_CP021780.1"/>
</dbReference>
<dbReference type="InterPro" id="IPR050312">
    <property type="entry name" value="IolE/XylAMocC-like"/>
</dbReference>
<dbReference type="OrthoDB" id="256906at2"/>
<dbReference type="Pfam" id="PF01261">
    <property type="entry name" value="AP_endonuc_2"/>
    <property type="match status" value="1"/>
</dbReference>
<keyword evidence="2" id="KW-0413">Isomerase</keyword>
<gene>
    <name evidence="2" type="ORF">B9T62_02160</name>
</gene>
<proteinExistence type="predicted"/>
<reference evidence="2 3" key="1">
    <citation type="submission" date="2017-06" db="EMBL/GenBank/DDBJ databases">
        <title>Complete genome sequence of Paenibacillus donghaensis KCTC 13049T isolated from East Sea sediment, South Korea.</title>
        <authorList>
            <person name="Jung B.K."/>
            <person name="Hong S.-J."/>
            <person name="Shin J.-H."/>
        </authorList>
    </citation>
    <scope>NUCLEOTIDE SEQUENCE [LARGE SCALE GENOMIC DNA]</scope>
    <source>
        <strain evidence="2 3">KCTC 13049</strain>
    </source>
</reference>
<organism evidence="2 3">
    <name type="scientific">Paenibacillus donghaensis</name>
    <dbReference type="NCBI Taxonomy" id="414771"/>
    <lineage>
        <taxon>Bacteria</taxon>
        <taxon>Bacillati</taxon>
        <taxon>Bacillota</taxon>
        <taxon>Bacilli</taxon>
        <taxon>Bacillales</taxon>
        <taxon>Paenibacillaceae</taxon>
        <taxon>Paenibacillus</taxon>
    </lineage>
</organism>
<dbReference type="InterPro" id="IPR036237">
    <property type="entry name" value="Xyl_isomerase-like_sf"/>
</dbReference>
<accession>A0A2Z2KCN2</accession>
<evidence type="ECO:0000313" key="3">
    <source>
        <dbReference type="Proteomes" id="UP000249890"/>
    </source>
</evidence>
<dbReference type="AlphaFoldDB" id="A0A2Z2KCN2"/>
<dbReference type="EMBL" id="CP021780">
    <property type="protein sequence ID" value="ASA19719.1"/>
    <property type="molecule type" value="Genomic_DNA"/>
</dbReference>
<dbReference type="KEGG" id="pdh:B9T62_02160"/>